<organism evidence="8 9">
    <name type="scientific">Hypothenemus hampei</name>
    <name type="common">Coffee berry borer</name>
    <dbReference type="NCBI Taxonomy" id="57062"/>
    <lineage>
        <taxon>Eukaryota</taxon>
        <taxon>Metazoa</taxon>
        <taxon>Ecdysozoa</taxon>
        <taxon>Arthropoda</taxon>
        <taxon>Hexapoda</taxon>
        <taxon>Insecta</taxon>
        <taxon>Pterygota</taxon>
        <taxon>Neoptera</taxon>
        <taxon>Endopterygota</taxon>
        <taxon>Coleoptera</taxon>
        <taxon>Polyphaga</taxon>
        <taxon>Cucujiformia</taxon>
        <taxon>Curculionidae</taxon>
        <taxon>Scolytinae</taxon>
        <taxon>Hypothenemus</taxon>
    </lineage>
</organism>
<dbReference type="Proteomes" id="UP001566132">
    <property type="component" value="Unassembled WGS sequence"/>
</dbReference>
<dbReference type="SMART" id="SM00980">
    <property type="entry name" value="THAP"/>
    <property type="match status" value="1"/>
</dbReference>
<protein>
    <recommendedName>
        <fullName evidence="7">THAP-type domain-containing protein</fullName>
    </recommendedName>
</protein>
<comment type="caution">
    <text evidence="8">The sequence shown here is derived from an EMBL/GenBank/DDBJ whole genome shotgun (WGS) entry which is preliminary data.</text>
</comment>
<evidence type="ECO:0000256" key="4">
    <source>
        <dbReference type="ARBA" id="ARBA00023125"/>
    </source>
</evidence>
<sequence length="127" mass="14963">MSYKWCAVPQCENTSIKTPEKLFVNVPRQSKMRKKWLQMAGRDPKDVKSNSHIYFCEDHFNIAKDMANYSQYKMGFSQRILVKDDVVPSKFDCQISRLKRTNDKNLSPTSDIKRHKKTSNRMTKKLV</sequence>
<feature type="domain" description="THAP-type" evidence="7">
    <location>
        <begin position="1"/>
        <end position="91"/>
    </location>
</feature>
<gene>
    <name evidence="8" type="ORF">ABEB36_015517</name>
</gene>
<dbReference type="AlphaFoldDB" id="A0ABD1DZP0"/>
<dbReference type="Pfam" id="PF05485">
    <property type="entry name" value="THAP"/>
    <property type="match status" value="1"/>
</dbReference>
<evidence type="ECO:0000313" key="9">
    <source>
        <dbReference type="Proteomes" id="UP001566132"/>
    </source>
</evidence>
<dbReference type="SUPFAM" id="SSF57716">
    <property type="entry name" value="Glucocorticoid receptor-like (DNA-binding domain)"/>
    <property type="match status" value="1"/>
</dbReference>
<feature type="compositionally biased region" description="Basic residues" evidence="6">
    <location>
        <begin position="113"/>
        <end position="127"/>
    </location>
</feature>
<dbReference type="InterPro" id="IPR006612">
    <property type="entry name" value="THAP_Znf"/>
</dbReference>
<dbReference type="GO" id="GO:0008270">
    <property type="term" value="F:zinc ion binding"/>
    <property type="evidence" value="ECO:0007669"/>
    <property type="project" value="UniProtKB-KW"/>
</dbReference>
<keyword evidence="4 5" id="KW-0238">DNA-binding</keyword>
<evidence type="ECO:0000256" key="2">
    <source>
        <dbReference type="ARBA" id="ARBA00022771"/>
    </source>
</evidence>
<name>A0ABD1DZP0_HYPHA</name>
<keyword evidence="9" id="KW-1185">Reference proteome</keyword>
<evidence type="ECO:0000256" key="5">
    <source>
        <dbReference type="PROSITE-ProRule" id="PRU00309"/>
    </source>
</evidence>
<keyword evidence="2 5" id="KW-0863">Zinc-finger</keyword>
<evidence type="ECO:0000259" key="7">
    <source>
        <dbReference type="PROSITE" id="PS50950"/>
    </source>
</evidence>
<evidence type="ECO:0000313" key="8">
    <source>
        <dbReference type="EMBL" id="KAL1487867.1"/>
    </source>
</evidence>
<evidence type="ECO:0000256" key="3">
    <source>
        <dbReference type="ARBA" id="ARBA00022833"/>
    </source>
</evidence>
<reference evidence="8 9" key="1">
    <citation type="submission" date="2024-05" db="EMBL/GenBank/DDBJ databases">
        <title>Genetic variation in Jamaican populations of the coffee berry borer (Hypothenemus hampei).</title>
        <authorList>
            <person name="Errbii M."/>
            <person name="Myrie A."/>
        </authorList>
    </citation>
    <scope>NUCLEOTIDE SEQUENCE [LARGE SCALE GENOMIC DNA]</scope>
    <source>
        <strain evidence="8">JA-Hopewell-2020-01-JO</strain>
        <tissue evidence="8">Whole body</tissue>
    </source>
</reference>
<dbReference type="GO" id="GO:0003677">
    <property type="term" value="F:DNA binding"/>
    <property type="evidence" value="ECO:0007669"/>
    <property type="project" value="UniProtKB-UniRule"/>
</dbReference>
<proteinExistence type="predicted"/>
<dbReference type="EMBL" id="JBDJPC010000017">
    <property type="protein sequence ID" value="KAL1487867.1"/>
    <property type="molecule type" value="Genomic_DNA"/>
</dbReference>
<feature type="region of interest" description="Disordered" evidence="6">
    <location>
        <begin position="102"/>
        <end position="127"/>
    </location>
</feature>
<dbReference type="PROSITE" id="PS50950">
    <property type="entry name" value="ZF_THAP"/>
    <property type="match status" value="1"/>
</dbReference>
<keyword evidence="1" id="KW-0479">Metal-binding</keyword>
<evidence type="ECO:0000256" key="1">
    <source>
        <dbReference type="ARBA" id="ARBA00022723"/>
    </source>
</evidence>
<keyword evidence="3" id="KW-0862">Zinc</keyword>
<evidence type="ECO:0000256" key="6">
    <source>
        <dbReference type="SAM" id="MobiDB-lite"/>
    </source>
</evidence>
<accession>A0ABD1DZP0</accession>